<organism evidence="2">
    <name type="scientific">marine sediment metagenome</name>
    <dbReference type="NCBI Taxonomy" id="412755"/>
    <lineage>
        <taxon>unclassified sequences</taxon>
        <taxon>metagenomes</taxon>
        <taxon>ecological metagenomes</taxon>
    </lineage>
</organism>
<protein>
    <submittedName>
        <fullName evidence="2">Uncharacterized protein</fullName>
    </submittedName>
</protein>
<reference evidence="2" key="1">
    <citation type="journal article" date="2015" name="Nature">
        <title>Complex archaea that bridge the gap between prokaryotes and eukaryotes.</title>
        <authorList>
            <person name="Spang A."/>
            <person name="Saw J.H."/>
            <person name="Jorgensen S.L."/>
            <person name="Zaremba-Niedzwiedzka K."/>
            <person name="Martijn J."/>
            <person name="Lind A.E."/>
            <person name="van Eijk R."/>
            <person name="Schleper C."/>
            <person name="Guy L."/>
            <person name="Ettema T.J."/>
        </authorList>
    </citation>
    <scope>NUCLEOTIDE SEQUENCE</scope>
</reference>
<feature type="transmembrane region" description="Helical" evidence="1">
    <location>
        <begin position="329"/>
        <end position="349"/>
    </location>
</feature>
<evidence type="ECO:0000313" key="2">
    <source>
        <dbReference type="EMBL" id="KKN05343.1"/>
    </source>
</evidence>
<keyword evidence="1" id="KW-0472">Membrane</keyword>
<name>A0A0F9QJ80_9ZZZZ</name>
<dbReference type="AlphaFoldDB" id="A0A0F9QJ80"/>
<gene>
    <name evidence="2" type="ORF">LCGC14_1088250</name>
</gene>
<accession>A0A0F9QJ80</accession>
<feature type="transmembrane region" description="Helical" evidence="1">
    <location>
        <begin position="24"/>
        <end position="41"/>
    </location>
</feature>
<dbReference type="EMBL" id="LAZR01004816">
    <property type="protein sequence ID" value="KKN05343.1"/>
    <property type="molecule type" value="Genomic_DNA"/>
</dbReference>
<evidence type="ECO:0000256" key="1">
    <source>
        <dbReference type="SAM" id="Phobius"/>
    </source>
</evidence>
<sequence>MNKQASLYLNLKDYRCTAIKKTKVIFFILIFTYFLVSVNYIQVGNTQISSEIEENEVKISGTDLPDKVYTFLAPKTDLIFDDLFLKKHYKYYIYVELVTPHNCTLTITLIDPDGKQYDIFENNLFIDPEDLDKGRYFETPFGTAIEGDYTLKFSVSTLENLNLYIRIEKGPKSLYDKIPMEEQESIVLYHVTRFYSGMSIAHNITLKTDYMYKFYFGRVSPISIMENSHVDISFSITDSEAVVFTIYSNETLTPINNVNISKFGTAIDGVYQEKITIQSGVQYTNIGYAVIEHHRISDLVDPNETIIPDPDPVNNTVFQKNIFSMPQEWNTGILVFFGSILLIVIVVVVKNRKKNVDFNERIDKFGRNRKEKPEK</sequence>
<comment type="caution">
    <text evidence="2">The sequence shown here is derived from an EMBL/GenBank/DDBJ whole genome shotgun (WGS) entry which is preliminary data.</text>
</comment>
<keyword evidence="1" id="KW-0812">Transmembrane</keyword>
<proteinExistence type="predicted"/>
<keyword evidence="1" id="KW-1133">Transmembrane helix</keyword>